<dbReference type="InterPro" id="IPR001251">
    <property type="entry name" value="CRAL-TRIO_dom"/>
</dbReference>
<reference evidence="4 5" key="1">
    <citation type="submission" date="2014-06" db="EMBL/GenBank/DDBJ databases">
        <authorList>
            <consortium name="DOE Joint Genome Institute"/>
            <person name="Kuo A."/>
            <person name="Kohler A."/>
            <person name="Nagy L.G."/>
            <person name="Floudas D."/>
            <person name="Copeland A."/>
            <person name="Barry K.W."/>
            <person name="Cichocki N."/>
            <person name="Veneault-Fourrey C."/>
            <person name="LaButti K."/>
            <person name="Lindquist E.A."/>
            <person name="Lipzen A."/>
            <person name="Lundell T."/>
            <person name="Morin E."/>
            <person name="Murat C."/>
            <person name="Sun H."/>
            <person name="Tunlid A."/>
            <person name="Henrissat B."/>
            <person name="Grigoriev I.V."/>
            <person name="Hibbett D.S."/>
            <person name="Martin F."/>
            <person name="Nordberg H.P."/>
            <person name="Cantor M.N."/>
            <person name="Hua S.X."/>
        </authorList>
    </citation>
    <scope>NUCLEOTIDE SEQUENCE [LARGE SCALE GENOMIC DNA]</scope>
    <source>
        <strain evidence="4 5">ATCC 200175</strain>
    </source>
</reference>
<accession>A0A0C9TMI0</accession>
<evidence type="ECO:0000259" key="3">
    <source>
        <dbReference type="PROSITE" id="PS50191"/>
    </source>
</evidence>
<dbReference type="InterPro" id="IPR052432">
    <property type="entry name" value="PITP/CRAL-TRIO"/>
</dbReference>
<feature type="transmembrane region" description="Helical" evidence="2">
    <location>
        <begin position="380"/>
        <end position="400"/>
    </location>
</feature>
<evidence type="ECO:0000256" key="2">
    <source>
        <dbReference type="SAM" id="Phobius"/>
    </source>
</evidence>
<dbReference type="Pfam" id="PF00650">
    <property type="entry name" value="CRAL_TRIO"/>
    <property type="match status" value="1"/>
</dbReference>
<dbReference type="PANTHER" id="PTHR46590:SF4">
    <property type="entry name" value="CRAL-TRIO DOMAIN-CONTAINING PROTEIN"/>
    <property type="match status" value="1"/>
</dbReference>
<dbReference type="Proteomes" id="UP000053647">
    <property type="component" value="Unassembled WGS sequence"/>
</dbReference>
<feature type="region of interest" description="Disordered" evidence="1">
    <location>
        <begin position="279"/>
        <end position="321"/>
    </location>
</feature>
<evidence type="ECO:0000256" key="1">
    <source>
        <dbReference type="SAM" id="MobiDB-lite"/>
    </source>
</evidence>
<evidence type="ECO:0000313" key="4">
    <source>
        <dbReference type="EMBL" id="KIJ11793.1"/>
    </source>
</evidence>
<name>A0A0C9TMI0_PAXIN</name>
<dbReference type="CDD" id="cd00170">
    <property type="entry name" value="SEC14"/>
    <property type="match status" value="1"/>
</dbReference>
<dbReference type="HOGENOM" id="CLU_037648_0_0_1"/>
<sequence>MAGHAIHSRLQETNQKLVIQYDTAQPDVSAILETLNRDVLPLLTIELGLQDVDVAWVTEWLNDKESIFRLLRRHNFTRSFALEEIRPILIWRLHVLRPALRATHTKLLHCLPPPIADPLGRPIVLVKISSIQGFGMNLKDALLQEVERLRLHLRHLRDIHPNERFPLQYIVLVDLQGVSIQNNTLEFFSWLFTDVMRRYPGMLAAVFVLNYSWMYSGVWSVAKVRRVLPSSAISRVFFPSRDQLLDYCSPATLPAEYGGSLPTLDQIEDALRSEYQRTHTAPSCPSDFSAASAPASSSSSSRSTDPKVLQGPSIKRSPSSSVFLAPTSPLNPFFGYPVITSSSSPHTIRHVRRRRRDLVRTLAVLWWQRWGWGWGSRRAIGLVGVFILLVLSLIAAPARLKRIAISRLRVLGWLKR</sequence>
<dbReference type="SUPFAM" id="SSF52087">
    <property type="entry name" value="CRAL/TRIO domain"/>
    <property type="match status" value="1"/>
</dbReference>
<dbReference type="EMBL" id="KN819373">
    <property type="protein sequence ID" value="KIJ11793.1"/>
    <property type="molecule type" value="Genomic_DNA"/>
</dbReference>
<dbReference type="AlphaFoldDB" id="A0A0C9TMI0"/>
<gene>
    <name evidence="4" type="ORF">PAXINDRAFT_118716</name>
</gene>
<dbReference type="PANTHER" id="PTHR46590">
    <property type="entry name" value="PHOSPHATIDYLINOSITOL TRANSFER PROTEIN CSR1-RELATED"/>
    <property type="match status" value="1"/>
</dbReference>
<reference evidence="5" key="2">
    <citation type="submission" date="2015-01" db="EMBL/GenBank/DDBJ databases">
        <title>Evolutionary Origins and Diversification of the Mycorrhizal Mutualists.</title>
        <authorList>
            <consortium name="DOE Joint Genome Institute"/>
            <consortium name="Mycorrhizal Genomics Consortium"/>
            <person name="Kohler A."/>
            <person name="Kuo A."/>
            <person name="Nagy L.G."/>
            <person name="Floudas D."/>
            <person name="Copeland A."/>
            <person name="Barry K.W."/>
            <person name="Cichocki N."/>
            <person name="Veneault-Fourrey C."/>
            <person name="LaButti K."/>
            <person name="Lindquist E.A."/>
            <person name="Lipzen A."/>
            <person name="Lundell T."/>
            <person name="Morin E."/>
            <person name="Murat C."/>
            <person name="Riley R."/>
            <person name="Ohm R."/>
            <person name="Sun H."/>
            <person name="Tunlid A."/>
            <person name="Henrissat B."/>
            <person name="Grigoriev I.V."/>
            <person name="Hibbett D.S."/>
            <person name="Martin F."/>
        </authorList>
    </citation>
    <scope>NUCLEOTIDE SEQUENCE [LARGE SCALE GENOMIC DNA]</scope>
    <source>
        <strain evidence="5">ATCC 200175</strain>
    </source>
</reference>
<keyword evidence="2" id="KW-0812">Transmembrane</keyword>
<keyword evidence="2" id="KW-0472">Membrane</keyword>
<protein>
    <recommendedName>
        <fullName evidence="3">CRAL-TRIO domain-containing protein</fullName>
    </recommendedName>
</protein>
<organism evidence="4 5">
    <name type="scientific">Paxillus involutus ATCC 200175</name>
    <dbReference type="NCBI Taxonomy" id="664439"/>
    <lineage>
        <taxon>Eukaryota</taxon>
        <taxon>Fungi</taxon>
        <taxon>Dikarya</taxon>
        <taxon>Basidiomycota</taxon>
        <taxon>Agaricomycotina</taxon>
        <taxon>Agaricomycetes</taxon>
        <taxon>Agaricomycetidae</taxon>
        <taxon>Boletales</taxon>
        <taxon>Paxilineae</taxon>
        <taxon>Paxillaceae</taxon>
        <taxon>Paxillus</taxon>
    </lineage>
</organism>
<evidence type="ECO:0000313" key="5">
    <source>
        <dbReference type="Proteomes" id="UP000053647"/>
    </source>
</evidence>
<dbReference type="PROSITE" id="PS50191">
    <property type="entry name" value="CRAL_TRIO"/>
    <property type="match status" value="1"/>
</dbReference>
<feature type="compositionally biased region" description="Low complexity" evidence="1">
    <location>
        <begin position="281"/>
        <end position="303"/>
    </location>
</feature>
<dbReference type="Gene3D" id="3.40.525.10">
    <property type="entry name" value="CRAL-TRIO lipid binding domain"/>
    <property type="match status" value="1"/>
</dbReference>
<dbReference type="OrthoDB" id="75724at2759"/>
<dbReference type="InterPro" id="IPR036865">
    <property type="entry name" value="CRAL-TRIO_dom_sf"/>
</dbReference>
<feature type="domain" description="CRAL-TRIO" evidence="3">
    <location>
        <begin position="96"/>
        <end position="265"/>
    </location>
</feature>
<dbReference type="SMART" id="SM00516">
    <property type="entry name" value="SEC14"/>
    <property type="match status" value="1"/>
</dbReference>
<keyword evidence="2" id="KW-1133">Transmembrane helix</keyword>
<proteinExistence type="predicted"/>
<keyword evidence="5" id="KW-1185">Reference proteome</keyword>